<feature type="region of interest" description="Disordered" evidence="1">
    <location>
        <begin position="172"/>
        <end position="270"/>
    </location>
</feature>
<dbReference type="EMBL" id="CP159342">
    <property type="protein sequence ID" value="XCH76316.1"/>
    <property type="molecule type" value="Genomic_DNA"/>
</dbReference>
<dbReference type="SUPFAM" id="SSF55797">
    <property type="entry name" value="PR-1-like"/>
    <property type="match status" value="1"/>
</dbReference>
<accession>A0AAU8HK89</accession>
<feature type="region of interest" description="Disordered" evidence="1">
    <location>
        <begin position="1"/>
        <end position="29"/>
    </location>
</feature>
<feature type="region of interest" description="Disordered" evidence="1">
    <location>
        <begin position="60"/>
        <end position="86"/>
    </location>
</feature>
<dbReference type="InterPro" id="IPR035940">
    <property type="entry name" value="CAP_sf"/>
</dbReference>
<dbReference type="InterPro" id="IPR014044">
    <property type="entry name" value="CAP_dom"/>
</dbReference>
<protein>
    <submittedName>
        <fullName evidence="4">CAP domain-containing protein</fullName>
    </submittedName>
</protein>
<sequence length="270" mass="28827">MSLTAGTSPTTTTCSRPQEPGGRHREDGRPSAVTTVLICALAVALVLSLLWWAALIRRPESAPTPSAPPPAKTLGPEAPRCANPARGGSHVAPIAWIVPHAGRLDGPPDGSDRVRVGVAQRRAVSHISPAGQPHPEAERQALGLVNAERDRAGLRRVRLSPELTAVARAWADQMSRNGPAPLGSRPTRRRRPPDPWPRCRGRRPLRRGIAHREPGRVASPPHLAGQPVYGSHPARPGMDPDGGGSLPRRQRVVGNADFHGRVTPRSAVSR</sequence>
<dbReference type="Gene3D" id="3.40.33.10">
    <property type="entry name" value="CAP"/>
    <property type="match status" value="1"/>
</dbReference>
<feature type="compositionally biased region" description="Low complexity" evidence="1">
    <location>
        <begin position="1"/>
        <end position="13"/>
    </location>
</feature>
<feature type="transmembrane region" description="Helical" evidence="2">
    <location>
        <begin position="32"/>
        <end position="54"/>
    </location>
</feature>
<proteinExistence type="predicted"/>
<dbReference type="RefSeq" id="WP_350936584.1">
    <property type="nucleotide sequence ID" value="NZ_CP157762.1"/>
</dbReference>
<organism evidence="4">
    <name type="scientific">Micromonospora sp. CCTCC AA 2012012</name>
    <dbReference type="NCBI Taxonomy" id="3111921"/>
    <lineage>
        <taxon>Bacteria</taxon>
        <taxon>Bacillati</taxon>
        <taxon>Actinomycetota</taxon>
        <taxon>Actinomycetes</taxon>
        <taxon>Micromonosporales</taxon>
        <taxon>Micromonosporaceae</taxon>
        <taxon>Micromonospora</taxon>
    </lineage>
</organism>
<evidence type="ECO:0000259" key="3">
    <source>
        <dbReference type="Pfam" id="PF00188"/>
    </source>
</evidence>
<name>A0AAU8HK89_9ACTN</name>
<reference evidence="4" key="1">
    <citation type="submission" date="2024-06" db="EMBL/GenBank/DDBJ databases">
        <title>Micromonospora mangrovi CCTCC AA 2012012 genome sequences.</title>
        <authorList>
            <person name="Gao J."/>
        </authorList>
    </citation>
    <scope>NUCLEOTIDE SEQUENCE</scope>
    <source>
        <strain evidence="4">CCTCC AA 2012012</strain>
    </source>
</reference>
<dbReference type="Pfam" id="PF00188">
    <property type="entry name" value="CAP"/>
    <property type="match status" value="1"/>
</dbReference>
<evidence type="ECO:0000256" key="1">
    <source>
        <dbReference type="SAM" id="MobiDB-lite"/>
    </source>
</evidence>
<dbReference type="AlphaFoldDB" id="A0AAU8HK89"/>
<evidence type="ECO:0000313" key="4">
    <source>
        <dbReference type="EMBL" id="XCH76316.1"/>
    </source>
</evidence>
<evidence type="ECO:0000256" key="2">
    <source>
        <dbReference type="SAM" id="Phobius"/>
    </source>
</evidence>
<keyword evidence="2" id="KW-1133">Transmembrane helix</keyword>
<keyword evidence="2" id="KW-0472">Membrane</keyword>
<gene>
    <name evidence="4" type="ORF">ABUL08_09565</name>
</gene>
<feature type="compositionally biased region" description="Basic residues" evidence="1">
    <location>
        <begin position="199"/>
        <end position="209"/>
    </location>
</feature>
<keyword evidence="2" id="KW-0812">Transmembrane</keyword>
<feature type="domain" description="SCP" evidence="3">
    <location>
        <begin position="142"/>
        <end position="194"/>
    </location>
</feature>